<keyword evidence="5" id="KW-0699">rRNA-binding</keyword>
<dbReference type="InterPro" id="IPR018275">
    <property type="entry name" value="Ribosomal_bS18_CS"/>
</dbReference>
<dbReference type="Pfam" id="PF01084">
    <property type="entry name" value="Ribosomal_S18"/>
    <property type="match status" value="1"/>
</dbReference>
<dbReference type="AlphaFoldDB" id="A0A840VPR5"/>
<dbReference type="GO" id="GO:0070181">
    <property type="term" value="F:small ribosomal subunit rRNA binding"/>
    <property type="evidence" value="ECO:0007669"/>
    <property type="project" value="TreeGrafter"/>
</dbReference>
<sequence length="91" mass="10171">MSETTEPTPGLRRPAVGARRPFFRRKKSCPFSGAGAPVIDYKDVRLLSRFLSERGKIVPSRITAVSGKKQRELAKAIKRARFLALLPYVLS</sequence>
<dbReference type="PROSITE" id="PS00057">
    <property type="entry name" value="RIBOSOMAL_S18"/>
    <property type="match status" value="1"/>
</dbReference>
<dbReference type="HAMAP" id="MF_00270">
    <property type="entry name" value="Ribosomal_bS18"/>
    <property type="match status" value="1"/>
</dbReference>
<comment type="caution">
    <text evidence="7">The sequence shown here is derived from an EMBL/GenBank/DDBJ whole genome shotgun (WGS) entry which is preliminary data.</text>
</comment>
<keyword evidence="2 5" id="KW-0689">Ribosomal protein</keyword>
<dbReference type="EMBL" id="JACHFJ010000012">
    <property type="protein sequence ID" value="MBB5374109.1"/>
    <property type="molecule type" value="Genomic_DNA"/>
</dbReference>
<accession>A0A840VPR5</accession>
<keyword evidence="8" id="KW-1185">Reference proteome</keyword>
<evidence type="ECO:0000256" key="5">
    <source>
        <dbReference type="HAMAP-Rule" id="MF_00270"/>
    </source>
</evidence>
<dbReference type="PRINTS" id="PR00974">
    <property type="entry name" value="RIBOSOMALS18"/>
</dbReference>
<evidence type="ECO:0000256" key="1">
    <source>
        <dbReference type="ARBA" id="ARBA00005589"/>
    </source>
</evidence>
<keyword evidence="3 5" id="KW-0687">Ribonucleoprotein</keyword>
<dbReference type="SUPFAM" id="SSF46911">
    <property type="entry name" value="Ribosomal protein S18"/>
    <property type="match status" value="1"/>
</dbReference>
<comment type="subunit">
    <text evidence="5">Part of the 30S ribosomal subunit. Forms a tight heterodimer with protein bS6.</text>
</comment>
<proteinExistence type="inferred from homology"/>
<reference evidence="7 8" key="1">
    <citation type="submission" date="2020-08" db="EMBL/GenBank/DDBJ databases">
        <title>Genomic Encyclopedia of Type Strains, Phase IV (KMG-IV): sequencing the most valuable type-strain genomes for metagenomic binning, comparative biology and taxonomic classification.</title>
        <authorList>
            <person name="Goeker M."/>
        </authorList>
    </citation>
    <scope>NUCLEOTIDE SEQUENCE [LARGE SCALE GENOMIC DNA]</scope>
    <source>
        <strain evidence="7 8">DSM 27026</strain>
    </source>
</reference>
<dbReference type="PANTHER" id="PTHR13479">
    <property type="entry name" value="30S RIBOSOMAL PROTEIN S18"/>
    <property type="match status" value="1"/>
</dbReference>
<evidence type="ECO:0000256" key="3">
    <source>
        <dbReference type="ARBA" id="ARBA00023274"/>
    </source>
</evidence>
<evidence type="ECO:0000313" key="8">
    <source>
        <dbReference type="Proteomes" id="UP000553706"/>
    </source>
</evidence>
<dbReference type="InterPro" id="IPR001648">
    <property type="entry name" value="Ribosomal_bS18"/>
</dbReference>
<gene>
    <name evidence="5" type="primary">rpsR</name>
    <name evidence="7" type="ORF">HNP71_002379</name>
</gene>
<dbReference type="InterPro" id="IPR036870">
    <property type="entry name" value="Ribosomal_bS18_sf"/>
</dbReference>
<protein>
    <recommendedName>
        <fullName evidence="4 5">Small ribosomal subunit protein bS18</fullName>
    </recommendedName>
</protein>
<comment type="similarity">
    <text evidence="1 5 6">Belongs to the bacterial ribosomal protein bS18 family.</text>
</comment>
<dbReference type="GO" id="GO:0022627">
    <property type="term" value="C:cytosolic small ribosomal subunit"/>
    <property type="evidence" value="ECO:0007669"/>
    <property type="project" value="TreeGrafter"/>
</dbReference>
<dbReference type="Proteomes" id="UP000553706">
    <property type="component" value="Unassembled WGS sequence"/>
</dbReference>
<keyword evidence="5" id="KW-0694">RNA-binding</keyword>
<evidence type="ECO:0000256" key="4">
    <source>
        <dbReference type="ARBA" id="ARBA00035141"/>
    </source>
</evidence>
<organism evidence="7 8">
    <name type="scientific">Acidocella aromatica</name>
    <dbReference type="NCBI Taxonomy" id="1303579"/>
    <lineage>
        <taxon>Bacteria</taxon>
        <taxon>Pseudomonadati</taxon>
        <taxon>Pseudomonadota</taxon>
        <taxon>Alphaproteobacteria</taxon>
        <taxon>Acetobacterales</taxon>
        <taxon>Acidocellaceae</taxon>
        <taxon>Acidocella</taxon>
    </lineage>
</organism>
<comment type="function">
    <text evidence="5">Binds as a heterodimer with protein bS6 to the central domain of the 16S rRNA, where it helps stabilize the platform of the 30S subunit.</text>
</comment>
<dbReference type="GO" id="GO:0003735">
    <property type="term" value="F:structural constituent of ribosome"/>
    <property type="evidence" value="ECO:0007669"/>
    <property type="project" value="InterPro"/>
</dbReference>
<dbReference type="RefSeq" id="WP_183267125.1">
    <property type="nucleotide sequence ID" value="NZ_JACHFJ010000012.1"/>
</dbReference>
<dbReference type="PANTHER" id="PTHR13479:SF40">
    <property type="entry name" value="SMALL RIBOSOMAL SUBUNIT PROTEIN BS18M"/>
    <property type="match status" value="1"/>
</dbReference>
<evidence type="ECO:0000256" key="6">
    <source>
        <dbReference type="RuleBase" id="RU003910"/>
    </source>
</evidence>
<dbReference type="Gene3D" id="4.10.640.10">
    <property type="entry name" value="Ribosomal protein S18"/>
    <property type="match status" value="1"/>
</dbReference>
<evidence type="ECO:0000256" key="2">
    <source>
        <dbReference type="ARBA" id="ARBA00022980"/>
    </source>
</evidence>
<dbReference type="GO" id="GO:0006412">
    <property type="term" value="P:translation"/>
    <property type="evidence" value="ECO:0007669"/>
    <property type="project" value="UniProtKB-UniRule"/>
</dbReference>
<dbReference type="NCBIfam" id="TIGR00165">
    <property type="entry name" value="S18"/>
    <property type="match status" value="1"/>
</dbReference>
<evidence type="ECO:0000313" key="7">
    <source>
        <dbReference type="EMBL" id="MBB5374109.1"/>
    </source>
</evidence>
<name>A0A840VPR5_9PROT</name>